<keyword evidence="1" id="KW-0812">Transmembrane</keyword>
<sequence>MPLTNLLSELGILPLRAIAFQTLLLMLAIVLEAMVLRQQLRLGYRTSMQYAATLNLLATSLGWVAFLALEAVLPLSLRSQVISYVLFNRFYLNGWREVLPVVVVVTAIAAFFVTYWIKLQGLTWLQQLLGQQPIDTNPQPVEINRRQRYEWARQGQRRGQADGQQGSSPRALAVLQANAASFTAILVLLLLVNQAGVIGW</sequence>
<accession>A0A2W4VRA7</accession>
<reference evidence="2 3" key="2">
    <citation type="submission" date="2018-06" db="EMBL/GenBank/DDBJ databases">
        <title>Metagenomic assembly of (sub)arctic Cyanobacteria and their associated microbiome from non-axenic cultures.</title>
        <authorList>
            <person name="Baurain D."/>
        </authorList>
    </citation>
    <scope>NUCLEOTIDE SEQUENCE [LARGE SCALE GENOMIC DNA]</scope>
    <source>
        <strain evidence="2">ULC041bin1</strain>
    </source>
</reference>
<feature type="transmembrane region" description="Helical" evidence="1">
    <location>
        <begin position="12"/>
        <end position="35"/>
    </location>
</feature>
<keyword evidence="1" id="KW-0472">Membrane</keyword>
<proteinExistence type="predicted"/>
<keyword evidence="1" id="KW-1133">Transmembrane helix</keyword>
<organism evidence="2 3">
    <name type="scientific">Shackletoniella antarctica</name>
    <dbReference type="NCBI Taxonomy" id="268115"/>
    <lineage>
        <taxon>Bacteria</taxon>
        <taxon>Bacillati</taxon>
        <taxon>Cyanobacteriota</taxon>
        <taxon>Cyanophyceae</taxon>
        <taxon>Oculatellales</taxon>
        <taxon>Oculatellaceae</taxon>
        <taxon>Shackletoniella</taxon>
    </lineage>
</organism>
<gene>
    <name evidence="2" type="ORF">DCF17_18765</name>
</gene>
<dbReference type="Proteomes" id="UP000249081">
    <property type="component" value="Unassembled WGS sequence"/>
</dbReference>
<dbReference type="Pfam" id="PF24301">
    <property type="entry name" value="FraC"/>
    <property type="match status" value="1"/>
</dbReference>
<feature type="transmembrane region" description="Helical" evidence="1">
    <location>
        <begin position="56"/>
        <end position="77"/>
    </location>
</feature>
<evidence type="ECO:0008006" key="4">
    <source>
        <dbReference type="Google" id="ProtNLM"/>
    </source>
</evidence>
<dbReference type="NCBIfam" id="NF045624">
    <property type="entry name" value="filament_FraC"/>
    <property type="match status" value="1"/>
</dbReference>
<evidence type="ECO:0000256" key="1">
    <source>
        <dbReference type="SAM" id="Phobius"/>
    </source>
</evidence>
<evidence type="ECO:0000313" key="2">
    <source>
        <dbReference type="EMBL" id="PZO35383.1"/>
    </source>
</evidence>
<dbReference type="AlphaFoldDB" id="A0A2W4VRA7"/>
<reference evidence="3" key="1">
    <citation type="submission" date="2018-04" db="EMBL/GenBank/DDBJ databases">
        <authorList>
            <person name="Cornet L."/>
        </authorList>
    </citation>
    <scope>NUCLEOTIDE SEQUENCE [LARGE SCALE GENOMIC DNA]</scope>
</reference>
<dbReference type="EMBL" id="QBMN01000170">
    <property type="protein sequence ID" value="PZO35383.1"/>
    <property type="molecule type" value="Genomic_DNA"/>
</dbReference>
<comment type="caution">
    <text evidence="2">The sequence shown here is derived from an EMBL/GenBank/DDBJ whole genome shotgun (WGS) entry which is preliminary data.</text>
</comment>
<feature type="transmembrane region" description="Helical" evidence="1">
    <location>
        <begin position="97"/>
        <end position="117"/>
    </location>
</feature>
<dbReference type="InterPro" id="IPR054663">
    <property type="entry name" value="FraC"/>
</dbReference>
<protein>
    <recommendedName>
        <fullName evidence="4">Filament integrity protein fraC</fullName>
    </recommendedName>
</protein>
<feature type="transmembrane region" description="Helical" evidence="1">
    <location>
        <begin position="171"/>
        <end position="192"/>
    </location>
</feature>
<evidence type="ECO:0000313" key="3">
    <source>
        <dbReference type="Proteomes" id="UP000249081"/>
    </source>
</evidence>
<name>A0A2W4VRA7_9CYAN</name>